<evidence type="ECO:0000256" key="1">
    <source>
        <dbReference type="ARBA" id="ARBA00009797"/>
    </source>
</evidence>
<feature type="region of interest" description="Disordered" evidence="2">
    <location>
        <begin position="475"/>
        <end position="498"/>
    </location>
</feature>
<evidence type="ECO:0000313" key="3">
    <source>
        <dbReference type="EMBL" id="TFK56874.1"/>
    </source>
</evidence>
<evidence type="ECO:0000256" key="2">
    <source>
        <dbReference type="SAM" id="MobiDB-lite"/>
    </source>
</evidence>
<keyword evidence="4" id="KW-1185">Reference proteome</keyword>
<organism evidence="3 4">
    <name type="scientific">Heliocybe sulcata</name>
    <dbReference type="NCBI Taxonomy" id="5364"/>
    <lineage>
        <taxon>Eukaryota</taxon>
        <taxon>Fungi</taxon>
        <taxon>Dikarya</taxon>
        <taxon>Basidiomycota</taxon>
        <taxon>Agaricomycotina</taxon>
        <taxon>Agaricomycetes</taxon>
        <taxon>Gloeophyllales</taxon>
        <taxon>Gloeophyllaceae</taxon>
        <taxon>Heliocybe</taxon>
    </lineage>
</organism>
<dbReference type="GO" id="GO:0005634">
    <property type="term" value="C:nucleus"/>
    <property type="evidence" value="ECO:0007669"/>
    <property type="project" value="TreeGrafter"/>
</dbReference>
<dbReference type="AlphaFoldDB" id="A0A5C3NGL7"/>
<dbReference type="OrthoDB" id="354769at2759"/>
<dbReference type="EMBL" id="ML213503">
    <property type="protein sequence ID" value="TFK56874.1"/>
    <property type="molecule type" value="Genomic_DNA"/>
</dbReference>
<accession>A0A5C3NGL7</accession>
<dbReference type="GO" id="GO:0005739">
    <property type="term" value="C:mitochondrion"/>
    <property type="evidence" value="ECO:0007669"/>
    <property type="project" value="TreeGrafter"/>
</dbReference>
<sequence length="609" mass="68545">MSESEYEGFDLTAEDFDEIDALALAALGPAHPASPTSPHSDDSSVYWDSSFGSISDFPGVADPSGPGILIELEDRPANVHALLTSIKEQDLVESDSAETSRSKLGHDAEPNSPFRKFRRKQILSVSDLVGPSWCEVQFDYGLRQRRWQKIETRPTTFVSAHGREIKVNTDIAVKNDKVLKGGQAVHKILERELKPVEFEVYVTTQEERWALRLINMLAAVESLMTLEVQREIPVFGIVHGQIVTGIIDELHREAKPQTPPPSAKKDLKSPYRKPALGKRLRHASDLREEKSLPRITSYFKSTYRERSKSPARLSTPERVPLPEYLLQLSDTKTRHTMTLPSDEDAISSRLQLMLYHRLLSCLLSQSSPFDFSEIWNQLQLRPEARLSNKFLADAGLMLGEGEGATMQCLNDFTAAWFAAVERLDVDYVDKHLKVMYRTRPPAEDDRPEDADEKLALSLSGVTDPDLQRAIEASLQREHESVAGPSGLGPEEGASEQPSLAWQVQNDLLKAAHEVQDTPPSPSSEDEPFVSHVFGVKYFEVDEALLDDHVKRTLEWWYGKRPPEGVSFYQTKRCFSCEYSDSCEWREARAQEALSKSAFGGGGYFSQEYF</sequence>
<dbReference type="InterPro" id="IPR019190">
    <property type="entry name" value="EXOV"/>
</dbReference>
<dbReference type="PANTHER" id="PTHR14464">
    <property type="entry name" value="EXONUCLEASE V"/>
    <property type="match status" value="1"/>
</dbReference>
<dbReference type="GO" id="GO:0045145">
    <property type="term" value="F:single-stranded DNA 5'-3' DNA exonuclease activity"/>
    <property type="evidence" value="ECO:0007669"/>
    <property type="project" value="InterPro"/>
</dbReference>
<dbReference type="Proteomes" id="UP000305948">
    <property type="component" value="Unassembled WGS sequence"/>
</dbReference>
<dbReference type="PANTHER" id="PTHR14464:SF4">
    <property type="entry name" value="EXONUCLEASE V"/>
    <property type="match status" value="1"/>
</dbReference>
<comment type="similarity">
    <text evidence="1">Belongs to the EXO5 family.</text>
</comment>
<dbReference type="Pfam" id="PF09810">
    <property type="entry name" value="Exo5"/>
    <property type="match status" value="1"/>
</dbReference>
<proteinExistence type="inferred from homology"/>
<gene>
    <name evidence="3" type="ORF">OE88DRAFT_1620030</name>
</gene>
<protein>
    <submittedName>
        <fullName evidence="3">Uncharacterized protein</fullName>
    </submittedName>
</protein>
<reference evidence="3 4" key="1">
    <citation type="journal article" date="2019" name="Nat. Ecol. Evol.">
        <title>Megaphylogeny resolves global patterns of mushroom evolution.</title>
        <authorList>
            <person name="Varga T."/>
            <person name="Krizsan K."/>
            <person name="Foldi C."/>
            <person name="Dima B."/>
            <person name="Sanchez-Garcia M."/>
            <person name="Sanchez-Ramirez S."/>
            <person name="Szollosi G.J."/>
            <person name="Szarkandi J.G."/>
            <person name="Papp V."/>
            <person name="Albert L."/>
            <person name="Andreopoulos W."/>
            <person name="Angelini C."/>
            <person name="Antonin V."/>
            <person name="Barry K.W."/>
            <person name="Bougher N.L."/>
            <person name="Buchanan P."/>
            <person name="Buyck B."/>
            <person name="Bense V."/>
            <person name="Catcheside P."/>
            <person name="Chovatia M."/>
            <person name="Cooper J."/>
            <person name="Damon W."/>
            <person name="Desjardin D."/>
            <person name="Finy P."/>
            <person name="Geml J."/>
            <person name="Haridas S."/>
            <person name="Hughes K."/>
            <person name="Justo A."/>
            <person name="Karasinski D."/>
            <person name="Kautmanova I."/>
            <person name="Kiss B."/>
            <person name="Kocsube S."/>
            <person name="Kotiranta H."/>
            <person name="LaButti K.M."/>
            <person name="Lechner B.E."/>
            <person name="Liimatainen K."/>
            <person name="Lipzen A."/>
            <person name="Lukacs Z."/>
            <person name="Mihaltcheva S."/>
            <person name="Morgado L.N."/>
            <person name="Niskanen T."/>
            <person name="Noordeloos M.E."/>
            <person name="Ohm R.A."/>
            <person name="Ortiz-Santana B."/>
            <person name="Ovrebo C."/>
            <person name="Racz N."/>
            <person name="Riley R."/>
            <person name="Savchenko A."/>
            <person name="Shiryaev A."/>
            <person name="Soop K."/>
            <person name="Spirin V."/>
            <person name="Szebenyi C."/>
            <person name="Tomsovsky M."/>
            <person name="Tulloss R.E."/>
            <person name="Uehling J."/>
            <person name="Grigoriev I.V."/>
            <person name="Vagvolgyi C."/>
            <person name="Papp T."/>
            <person name="Martin F.M."/>
            <person name="Miettinen O."/>
            <person name="Hibbett D.S."/>
            <person name="Nagy L.G."/>
        </authorList>
    </citation>
    <scope>NUCLEOTIDE SEQUENCE [LARGE SCALE GENOMIC DNA]</scope>
    <source>
        <strain evidence="3 4">OMC1185</strain>
    </source>
</reference>
<evidence type="ECO:0000313" key="4">
    <source>
        <dbReference type="Proteomes" id="UP000305948"/>
    </source>
</evidence>
<dbReference type="GO" id="GO:0036297">
    <property type="term" value="P:interstrand cross-link repair"/>
    <property type="evidence" value="ECO:0007669"/>
    <property type="project" value="TreeGrafter"/>
</dbReference>
<name>A0A5C3NGL7_9AGAM</name>